<reference evidence="1 2" key="1">
    <citation type="submission" date="2015-04" db="EMBL/GenBank/DDBJ databases">
        <authorList>
            <person name="Syromyatnikov M.Y."/>
            <person name="Popov V.N."/>
        </authorList>
    </citation>
    <scope>NUCLEOTIDE SEQUENCE [LARGE SCALE GENOMIC DNA]</scope>
</reference>
<sequence>MWGLYKCFVMINDLRLINLRGFPISIVCSSNFQLDYDEIHKFTVNSTQRKKSLFEVFGIKAPALTKIALDDGQLSVYKKSRRKMKRLDEEMKHLIKNLWEIFLLAPFCQKLMKTLRGND</sequence>
<name>A0A1J1HS66_9DIPT</name>
<organism evidence="1 2">
    <name type="scientific">Clunio marinus</name>
    <dbReference type="NCBI Taxonomy" id="568069"/>
    <lineage>
        <taxon>Eukaryota</taxon>
        <taxon>Metazoa</taxon>
        <taxon>Ecdysozoa</taxon>
        <taxon>Arthropoda</taxon>
        <taxon>Hexapoda</taxon>
        <taxon>Insecta</taxon>
        <taxon>Pterygota</taxon>
        <taxon>Neoptera</taxon>
        <taxon>Endopterygota</taxon>
        <taxon>Diptera</taxon>
        <taxon>Nematocera</taxon>
        <taxon>Chironomoidea</taxon>
        <taxon>Chironomidae</taxon>
        <taxon>Clunio</taxon>
    </lineage>
</organism>
<evidence type="ECO:0000313" key="2">
    <source>
        <dbReference type="Proteomes" id="UP000183832"/>
    </source>
</evidence>
<keyword evidence="2" id="KW-1185">Reference proteome</keyword>
<dbReference type="EMBL" id="CVRI01000017">
    <property type="protein sequence ID" value="CRK90228.1"/>
    <property type="molecule type" value="Genomic_DNA"/>
</dbReference>
<protein>
    <submittedName>
        <fullName evidence="1">CLUMA_CG003941, isoform A</fullName>
    </submittedName>
</protein>
<accession>A0A1J1HS66</accession>
<dbReference type="Proteomes" id="UP000183832">
    <property type="component" value="Unassembled WGS sequence"/>
</dbReference>
<gene>
    <name evidence="1" type="ORF">CLUMA_CG003941</name>
</gene>
<proteinExistence type="predicted"/>
<evidence type="ECO:0000313" key="1">
    <source>
        <dbReference type="EMBL" id="CRK90228.1"/>
    </source>
</evidence>
<dbReference type="AlphaFoldDB" id="A0A1J1HS66"/>